<feature type="domain" description="Metallo-beta-lactamase" evidence="2">
    <location>
        <begin position="52"/>
        <end position="229"/>
    </location>
</feature>
<dbReference type="Pfam" id="PF17778">
    <property type="entry name" value="WHD_BLACT"/>
    <property type="match status" value="1"/>
</dbReference>
<keyword evidence="4" id="KW-1185">Reference proteome</keyword>
<feature type="compositionally biased region" description="Low complexity" evidence="1">
    <location>
        <begin position="10"/>
        <end position="21"/>
    </location>
</feature>
<dbReference type="InterPro" id="IPR041516">
    <property type="entry name" value="LACTB2_WH"/>
</dbReference>
<reference evidence="3 4" key="1">
    <citation type="submission" date="2019-09" db="EMBL/GenBank/DDBJ databases">
        <title>YIM 48816 draft genome.</title>
        <authorList>
            <person name="Jiang L."/>
        </authorList>
    </citation>
    <scope>NUCLEOTIDE SEQUENCE [LARGE SCALE GENOMIC DNA]</scope>
    <source>
        <strain evidence="3 4">YIM 48816</strain>
    </source>
</reference>
<keyword evidence="3" id="KW-0378">Hydrolase</keyword>
<dbReference type="CDD" id="cd16278">
    <property type="entry name" value="metallo-hydrolase-like_MBL-fold"/>
    <property type="match status" value="1"/>
</dbReference>
<evidence type="ECO:0000313" key="3">
    <source>
        <dbReference type="EMBL" id="KAB1077638.1"/>
    </source>
</evidence>
<dbReference type="Pfam" id="PF00753">
    <property type="entry name" value="Lactamase_B"/>
    <property type="match status" value="1"/>
</dbReference>
<name>A0A6L3T3C5_9HYPH</name>
<dbReference type="PANTHER" id="PTHR23131">
    <property type="entry name" value="ENDORIBONUCLEASE LACTB2"/>
    <property type="match status" value="1"/>
</dbReference>
<evidence type="ECO:0000259" key="2">
    <source>
        <dbReference type="SMART" id="SM00849"/>
    </source>
</evidence>
<evidence type="ECO:0000256" key="1">
    <source>
        <dbReference type="SAM" id="MobiDB-lite"/>
    </source>
</evidence>
<organism evidence="3 4">
    <name type="scientific">Methylobacterium soli</name>
    <dbReference type="NCBI Taxonomy" id="553447"/>
    <lineage>
        <taxon>Bacteria</taxon>
        <taxon>Pseudomonadati</taxon>
        <taxon>Pseudomonadota</taxon>
        <taxon>Alphaproteobacteria</taxon>
        <taxon>Hyphomicrobiales</taxon>
        <taxon>Methylobacteriaceae</taxon>
        <taxon>Methylobacterium</taxon>
    </lineage>
</organism>
<proteinExistence type="predicted"/>
<sequence length="320" mass="33795">MSALKDEAGSSDGDAAAEPAFDVAAPAPGVMETLTPLIRRRIAPNGSPFTASGTCSYVVGHGRVAVIDPGPEESGHFEALLADLAGETIEAIVVTHTHRDHSPGARRLAARTGAPIVGCGPHRAARSLTEGEVPILDASADRAHDPDRVLREGDRVAGPGWTLVAIETPGHTMNHLAFALPEEEALFSGDHVMAWSTTIVAPPDGSMRAYLDSLDKLRERSERIYWPGHGGPVRDPRRFVRGLAAHRRQRESAIRGRIAAGDADIRSIVGAIYQGLNPALIGAAALSVFAHLEDLVERGLVLTEGPARLDGLYRPGTASA</sequence>
<dbReference type="Proteomes" id="UP000474159">
    <property type="component" value="Unassembled WGS sequence"/>
</dbReference>
<dbReference type="InterPro" id="IPR001279">
    <property type="entry name" value="Metallo-B-lactamas"/>
</dbReference>
<dbReference type="Gene3D" id="1.10.10.10">
    <property type="entry name" value="Winged helix-like DNA-binding domain superfamily/Winged helix DNA-binding domain"/>
    <property type="match status" value="1"/>
</dbReference>
<dbReference type="RefSeq" id="WP_151001590.1">
    <property type="nucleotide sequence ID" value="NZ_BPQY01000080.1"/>
</dbReference>
<dbReference type="PANTHER" id="PTHR23131:SF0">
    <property type="entry name" value="ENDORIBONUCLEASE LACTB2"/>
    <property type="match status" value="1"/>
</dbReference>
<dbReference type="EMBL" id="VZZK01000019">
    <property type="protein sequence ID" value="KAB1077638.1"/>
    <property type="molecule type" value="Genomic_DNA"/>
</dbReference>
<dbReference type="GO" id="GO:0016787">
    <property type="term" value="F:hydrolase activity"/>
    <property type="evidence" value="ECO:0007669"/>
    <property type="project" value="UniProtKB-KW"/>
</dbReference>
<protein>
    <submittedName>
        <fullName evidence="3">MBL fold metallo-hydrolase</fullName>
    </submittedName>
</protein>
<dbReference type="AlphaFoldDB" id="A0A6L3T3C5"/>
<dbReference type="SUPFAM" id="SSF56281">
    <property type="entry name" value="Metallo-hydrolase/oxidoreductase"/>
    <property type="match status" value="1"/>
</dbReference>
<dbReference type="Gene3D" id="3.60.15.10">
    <property type="entry name" value="Ribonuclease Z/Hydroxyacylglutathione hydrolase-like"/>
    <property type="match status" value="1"/>
</dbReference>
<comment type="caution">
    <text evidence="3">The sequence shown here is derived from an EMBL/GenBank/DDBJ whole genome shotgun (WGS) entry which is preliminary data.</text>
</comment>
<dbReference type="SMART" id="SM00849">
    <property type="entry name" value="Lactamase_B"/>
    <property type="match status" value="1"/>
</dbReference>
<dbReference type="InterPro" id="IPR050662">
    <property type="entry name" value="Sec-metab_biosynth-thioest"/>
</dbReference>
<accession>A0A6L3T3C5</accession>
<dbReference type="InterPro" id="IPR036388">
    <property type="entry name" value="WH-like_DNA-bd_sf"/>
</dbReference>
<evidence type="ECO:0000313" key="4">
    <source>
        <dbReference type="Proteomes" id="UP000474159"/>
    </source>
</evidence>
<dbReference type="InterPro" id="IPR036866">
    <property type="entry name" value="RibonucZ/Hydroxyglut_hydro"/>
</dbReference>
<gene>
    <name evidence="3" type="ORF">F6X53_18085</name>
</gene>
<dbReference type="OrthoDB" id="9788263at2"/>
<feature type="region of interest" description="Disordered" evidence="1">
    <location>
        <begin position="1"/>
        <end position="21"/>
    </location>
</feature>